<sequence>MSDGEMRLWLSPALAFGIGIHRQRHTVRHLAPLQSLQERRTEMRDLAALRRGSVGRVHDNNLPPSPLFPPPRPSLGVTSARAVSKYSKCTM</sequence>
<gene>
    <name evidence="2" type="ORF">VZT92_014942</name>
    <name evidence="3" type="ORF">VZT92_015880</name>
</gene>
<dbReference type="EMBL" id="JBCEZU010000123">
    <property type="protein sequence ID" value="KAK9526232.1"/>
    <property type="molecule type" value="Genomic_DNA"/>
</dbReference>
<comment type="caution">
    <text evidence="2">The sequence shown here is derived from an EMBL/GenBank/DDBJ whole genome shotgun (WGS) entry which is preliminary data.</text>
</comment>
<keyword evidence="4" id="KW-1185">Reference proteome</keyword>
<feature type="region of interest" description="Disordered" evidence="1">
    <location>
        <begin position="51"/>
        <end position="91"/>
    </location>
</feature>
<accession>A0AAW1EVG4</accession>
<proteinExistence type="predicted"/>
<dbReference type="Proteomes" id="UP001488805">
    <property type="component" value="Unassembled WGS sequence"/>
</dbReference>
<dbReference type="EMBL" id="JBCEZU010000123">
    <property type="protein sequence ID" value="KAK9527225.1"/>
    <property type="molecule type" value="Genomic_DNA"/>
</dbReference>
<organism evidence="2 4">
    <name type="scientific">Zoarces viviparus</name>
    <name type="common">Viviparous eelpout</name>
    <name type="synonym">Blennius viviparus</name>
    <dbReference type="NCBI Taxonomy" id="48416"/>
    <lineage>
        <taxon>Eukaryota</taxon>
        <taxon>Metazoa</taxon>
        <taxon>Chordata</taxon>
        <taxon>Craniata</taxon>
        <taxon>Vertebrata</taxon>
        <taxon>Euteleostomi</taxon>
        <taxon>Actinopterygii</taxon>
        <taxon>Neopterygii</taxon>
        <taxon>Teleostei</taxon>
        <taxon>Neoteleostei</taxon>
        <taxon>Acanthomorphata</taxon>
        <taxon>Eupercaria</taxon>
        <taxon>Perciformes</taxon>
        <taxon>Cottioidei</taxon>
        <taxon>Zoarcales</taxon>
        <taxon>Zoarcidae</taxon>
        <taxon>Zoarcinae</taxon>
        <taxon>Zoarces</taxon>
    </lineage>
</organism>
<evidence type="ECO:0000313" key="2">
    <source>
        <dbReference type="EMBL" id="KAK9526232.1"/>
    </source>
</evidence>
<protein>
    <submittedName>
        <fullName evidence="2">Uncharacterized protein</fullName>
    </submittedName>
</protein>
<name>A0AAW1EVG4_ZOAVI</name>
<evidence type="ECO:0000313" key="3">
    <source>
        <dbReference type="EMBL" id="KAK9527225.1"/>
    </source>
</evidence>
<evidence type="ECO:0000313" key="4">
    <source>
        <dbReference type="Proteomes" id="UP001488805"/>
    </source>
</evidence>
<dbReference type="AlphaFoldDB" id="A0AAW1EVG4"/>
<feature type="compositionally biased region" description="Pro residues" evidence="1">
    <location>
        <begin position="63"/>
        <end position="73"/>
    </location>
</feature>
<reference evidence="2 4" key="1">
    <citation type="journal article" date="2024" name="Genome Biol. Evol.">
        <title>Chromosome-level genome assembly of the viviparous eelpout Zoarces viviparus.</title>
        <authorList>
            <person name="Fuhrmann N."/>
            <person name="Brasseur M.V."/>
            <person name="Bakowski C.E."/>
            <person name="Podsiadlowski L."/>
            <person name="Prost S."/>
            <person name="Krehenwinkel H."/>
            <person name="Mayer C."/>
        </authorList>
    </citation>
    <scope>NUCLEOTIDE SEQUENCE [LARGE SCALE GENOMIC DNA]</scope>
    <source>
        <strain evidence="2">NO-MEL_2022_Ind0_liver</strain>
    </source>
</reference>
<evidence type="ECO:0000256" key="1">
    <source>
        <dbReference type="SAM" id="MobiDB-lite"/>
    </source>
</evidence>